<dbReference type="EMBL" id="LVYV01000002">
    <property type="protein sequence ID" value="KZD24671.1"/>
    <property type="molecule type" value="Genomic_DNA"/>
</dbReference>
<protein>
    <submittedName>
        <fullName evidence="1">Uncharacterized protein</fullName>
    </submittedName>
</protein>
<gene>
    <name evidence="1" type="ORF">A4A58_20140</name>
</gene>
<sequence>MPPCTFFSSVNVRAREASVRARRSASVRNASFTRRRPTIFWIESSSRSMAWVTRSVSGASGGKSLNRSTAVRRLARGALDRFLATAFIAAGRFLI</sequence>
<keyword evidence="2" id="KW-1185">Reference proteome</keyword>
<accession>A0A161R637</accession>
<proteinExistence type="predicted"/>
<evidence type="ECO:0000313" key="2">
    <source>
        <dbReference type="Proteomes" id="UP000076574"/>
    </source>
</evidence>
<dbReference type="AlphaFoldDB" id="A0A161R637"/>
<comment type="caution">
    <text evidence="1">The sequence shown here is derived from an EMBL/GenBank/DDBJ whole genome shotgun (WGS) entry which is preliminary data.</text>
</comment>
<dbReference type="Proteomes" id="UP000076574">
    <property type="component" value="Unassembled WGS sequence"/>
</dbReference>
<reference evidence="1 2" key="1">
    <citation type="submission" date="2016-03" db="EMBL/GenBank/DDBJ databases">
        <title>Microsymbionts genomes from the relict species Vavilovia formosa (Stev.) Fed.</title>
        <authorList>
            <person name="Kopat V."/>
            <person name="Chirak E."/>
            <person name="Kimeklis A."/>
            <person name="Andronov E."/>
        </authorList>
    </citation>
    <scope>NUCLEOTIDE SEQUENCE [LARGE SCALE GENOMIC DNA]</scope>
    <source>
        <strain evidence="1 2">Vaf07</strain>
    </source>
</reference>
<name>A0A161R637_9BRAD</name>
<evidence type="ECO:0000313" key="1">
    <source>
        <dbReference type="EMBL" id="KZD24671.1"/>
    </source>
</evidence>
<organism evidence="1 2">
    <name type="scientific">Tardiphaga robiniae</name>
    <dbReference type="NCBI Taxonomy" id="943830"/>
    <lineage>
        <taxon>Bacteria</taxon>
        <taxon>Pseudomonadati</taxon>
        <taxon>Pseudomonadota</taxon>
        <taxon>Alphaproteobacteria</taxon>
        <taxon>Hyphomicrobiales</taxon>
        <taxon>Nitrobacteraceae</taxon>
        <taxon>Tardiphaga</taxon>
    </lineage>
</organism>